<keyword evidence="3" id="KW-1185">Reference proteome</keyword>
<comment type="caution">
    <text evidence="2">The sequence shown here is derived from an EMBL/GenBank/DDBJ whole genome shotgun (WGS) entry which is preliminary data.</text>
</comment>
<sequence>MKPGGGKRLKHPGGRGPHRHQRGRNRRHRFGRPMRELRRRRSRGLRCGRKRRRGSRAICCRAEEFAAGAKRHGWIWRSYLTSLLRRNLILQRQLVTLIFDGF</sequence>
<evidence type="ECO:0000313" key="3">
    <source>
        <dbReference type="Proteomes" id="UP000823388"/>
    </source>
</evidence>
<evidence type="ECO:0000313" key="2">
    <source>
        <dbReference type="EMBL" id="KAG2643384.1"/>
    </source>
</evidence>
<evidence type="ECO:0000256" key="1">
    <source>
        <dbReference type="SAM" id="MobiDB-lite"/>
    </source>
</evidence>
<gene>
    <name evidence="2" type="ORF">PVAP13_2KG295504</name>
</gene>
<accession>A0A8T0WDG4</accession>
<organism evidence="2 3">
    <name type="scientific">Panicum virgatum</name>
    <name type="common">Blackwell switchgrass</name>
    <dbReference type="NCBI Taxonomy" id="38727"/>
    <lineage>
        <taxon>Eukaryota</taxon>
        <taxon>Viridiplantae</taxon>
        <taxon>Streptophyta</taxon>
        <taxon>Embryophyta</taxon>
        <taxon>Tracheophyta</taxon>
        <taxon>Spermatophyta</taxon>
        <taxon>Magnoliopsida</taxon>
        <taxon>Liliopsida</taxon>
        <taxon>Poales</taxon>
        <taxon>Poaceae</taxon>
        <taxon>PACMAD clade</taxon>
        <taxon>Panicoideae</taxon>
        <taxon>Panicodae</taxon>
        <taxon>Paniceae</taxon>
        <taxon>Panicinae</taxon>
        <taxon>Panicum</taxon>
        <taxon>Panicum sect. Hiantes</taxon>
    </lineage>
</organism>
<dbReference type="AlphaFoldDB" id="A0A8T0WDG4"/>
<name>A0A8T0WDG4_PANVG</name>
<reference evidence="2" key="1">
    <citation type="submission" date="2020-05" db="EMBL/GenBank/DDBJ databases">
        <title>WGS assembly of Panicum virgatum.</title>
        <authorList>
            <person name="Lovell J.T."/>
            <person name="Jenkins J."/>
            <person name="Shu S."/>
            <person name="Juenger T.E."/>
            <person name="Schmutz J."/>
        </authorList>
    </citation>
    <scope>NUCLEOTIDE SEQUENCE</scope>
    <source>
        <strain evidence="2">AP13</strain>
    </source>
</reference>
<dbReference type="Proteomes" id="UP000823388">
    <property type="component" value="Chromosome 2K"/>
</dbReference>
<dbReference type="EMBL" id="CM029039">
    <property type="protein sequence ID" value="KAG2643384.1"/>
    <property type="molecule type" value="Genomic_DNA"/>
</dbReference>
<proteinExistence type="predicted"/>
<protein>
    <submittedName>
        <fullName evidence="2">Uncharacterized protein</fullName>
    </submittedName>
</protein>
<feature type="region of interest" description="Disordered" evidence="1">
    <location>
        <begin position="1"/>
        <end position="49"/>
    </location>
</feature>